<gene>
    <name evidence="2" type="primary">ORF197590</name>
</gene>
<organism evidence="2">
    <name type="scientific">Arion vulgaris</name>
    <dbReference type="NCBI Taxonomy" id="1028688"/>
    <lineage>
        <taxon>Eukaryota</taxon>
        <taxon>Metazoa</taxon>
        <taxon>Spiralia</taxon>
        <taxon>Lophotrochozoa</taxon>
        <taxon>Mollusca</taxon>
        <taxon>Gastropoda</taxon>
        <taxon>Heterobranchia</taxon>
        <taxon>Euthyneura</taxon>
        <taxon>Panpulmonata</taxon>
        <taxon>Eupulmonata</taxon>
        <taxon>Stylommatophora</taxon>
        <taxon>Helicina</taxon>
        <taxon>Arionoidea</taxon>
        <taxon>Arionidae</taxon>
        <taxon>Arion</taxon>
    </lineage>
</organism>
<sequence>MGRLYRKMEENINITQAGFRGNRGTCDHIFNMRTIIEKSREYNVDLYSCFIDYSKAFDCVEHQELWKIMGEMGFPLHLIQIIRELYSHQMSAVRTCDDTSDWFDIRQGVRQGCILLLCLNIC</sequence>
<dbReference type="PANTHER" id="PTHR47027">
    <property type="entry name" value="REVERSE TRANSCRIPTASE DOMAIN-CONTAINING PROTEIN"/>
    <property type="match status" value="1"/>
</dbReference>
<protein>
    <recommendedName>
        <fullName evidence="1">Reverse transcriptase domain-containing protein</fullName>
    </recommendedName>
</protein>
<accession>A0A0B7BNC7</accession>
<feature type="domain" description="Reverse transcriptase" evidence="1">
    <location>
        <begin position="8"/>
        <end position="115"/>
    </location>
</feature>
<dbReference type="InterPro" id="IPR000477">
    <property type="entry name" value="RT_dom"/>
</dbReference>
<dbReference type="Pfam" id="PF00078">
    <property type="entry name" value="RVT_1"/>
    <property type="match status" value="1"/>
</dbReference>
<dbReference type="PANTHER" id="PTHR47027:SF8">
    <property type="entry name" value="RIBONUCLEASE H"/>
    <property type="match status" value="1"/>
</dbReference>
<evidence type="ECO:0000259" key="1">
    <source>
        <dbReference type="Pfam" id="PF00078"/>
    </source>
</evidence>
<proteinExistence type="predicted"/>
<dbReference type="AlphaFoldDB" id="A0A0B7BNC7"/>
<evidence type="ECO:0000313" key="2">
    <source>
        <dbReference type="EMBL" id="CEK93856.1"/>
    </source>
</evidence>
<name>A0A0B7BNC7_9EUPU</name>
<reference evidence="2" key="1">
    <citation type="submission" date="2014-12" db="EMBL/GenBank/DDBJ databases">
        <title>Insight into the proteome of Arion vulgaris.</title>
        <authorList>
            <person name="Aradska J."/>
            <person name="Bulat T."/>
            <person name="Smidak R."/>
            <person name="Sarate P."/>
            <person name="Gangsoo J."/>
            <person name="Sialana F."/>
            <person name="Bilban M."/>
            <person name="Lubec G."/>
        </authorList>
    </citation>
    <scope>NUCLEOTIDE SEQUENCE</scope>
    <source>
        <tissue evidence="2">Skin</tissue>
    </source>
</reference>
<dbReference type="EMBL" id="HACG01046991">
    <property type="protein sequence ID" value="CEK93856.1"/>
    <property type="molecule type" value="Transcribed_RNA"/>
</dbReference>